<sequence length="225" mass="25764">MDNMETRHFSNHNYSIRSPVVVKIISAAFCFTVISLFFVGNLAQGAVLVLSVITLGCVAYYLLMKSRVSFTFTATHIQQHLAKGGWVLKWENIEKIGLCHYQKEGWQKPLPWIGIKIRDYEPYLDSICPRIATDILLDQRALLYVGFQQQAPSQPFEDIVLDSTPYQSPHHLYRGLVAMLANRMRHQRSFFDYDIYIAETDLAGNAEDFVGLARRYLAAAERTQP</sequence>
<evidence type="ECO:0000313" key="3">
    <source>
        <dbReference type="Proteomes" id="UP000838160"/>
    </source>
</evidence>
<evidence type="ECO:0000313" key="2">
    <source>
        <dbReference type="EMBL" id="CAH0525605.1"/>
    </source>
</evidence>
<feature type="transmembrane region" description="Helical" evidence="1">
    <location>
        <begin position="20"/>
        <end position="39"/>
    </location>
</feature>
<reference evidence="2" key="1">
    <citation type="submission" date="2021-12" db="EMBL/GenBank/DDBJ databases">
        <authorList>
            <person name="Rodrigo-Torres L."/>
            <person name="Arahal R. D."/>
            <person name="Lucena T."/>
        </authorList>
    </citation>
    <scope>NUCLEOTIDE SEQUENCE</scope>
    <source>
        <strain evidence="2">CECT 8226</strain>
    </source>
</reference>
<comment type="caution">
    <text evidence="2">The sequence shown here is derived from an EMBL/GenBank/DDBJ whole genome shotgun (WGS) entry which is preliminary data.</text>
</comment>
<accession>A0ABM8ZGU1</accession>
<keyword evidence="1" id="KW-0472">Membrane</keyword>
<organism evidence="2 3">
    <name type="scientific">Vibrio hippocampi</name>
    <dbReference type="NCBI Taxonomy" id="654686"/>
    <lineage>
        <taxon>Bacteria</taxon>
        <taxon>Pseudomonadati</taxon>
        <taxon>Pseudomonadota</taxon>
        <taxon>Gammaproteobacteria</taxon>
        <taxon>Vibrionales</taxon>
        <taxon>Vibrionaceae</taxon>
        <taxon>Vibrio</taxon>
    </lineage>
</organism>
<feature type="transmembrane region" description="Helical" evidence="1">
    <location>
        <begin position="45"/>
        <end position="63"/>
    </location>
</feature>
<dbReference type="Pfam" id="PF11201">
    <property type="entry name" value="DUF2982"/>
    <property type="match status" value="1"/>
</dbReference>
<evidence type="ECO:0000256" key="1">
    <source>
        <dbReference type="SAM" id="Phobius"/>
    </source>
</evidence>
<gene>
    <name evidence="2" type="ORF">VHP8226_01133</name>
</gene>
<evidence type="ECO:0008006" key="4">
    <source>
        <dbReference type="Google" id="ProtNLM"/>
    </source>
</evidence>
<name>A0ABM8ZGU1_9VIBR</name>
<keyword evidence="1" id="KW-1133">Transmembrane helix</keyword>
<keyword evidence="1" id="KW-0812">Transmembrane</keyword>
<proteinExistence type="predicted"/>
<dbReference type="Proteomes" id="UP000838160">
    <property type="component" value="Unassembled WGS sequence"/>
</dbReference>
<dbReference type="EMBL" id="CAKLCM010000002">
    <property type="protein sequence ID" value="CAH0525605.1"/>
    <property type="molecule type" value="Genomic_DNA"/>
</dbReference>
<protein>
    <recommendedName>
        <fullName evidence="4">DUF2982 domain-containing protein</fullName>
    </recommendedName>
</protein>
<keyword evidence="3" id="KW-1185">Reference proteome</keyword>
<dbReference type="InterPro" id="IPR021367">
    <property type="entry name" value="DUF2982"/>
</dbReference>